<keyword evidence="3" id="KW-0479">Metal-binding</keyword>
<evidence type="ECO:0000256" key="4">
    <source>
        <dbReference type="ARBA" id="ARBA00022833"/>
    </source>
</evidence>
<dbReference type="GO" id="GO:0004089">
    <property type="term" value="F:carbonate dehydratase activity"/>
    <property type="evidence" value="ECO:0007669"/>
    <property type="project" value="UniProtKB-EC"/>
</dbReference>
<dbReference type="EC" id="4.2.1.1" evidence="2"/>
<dbReference type="Gene3D" id="3.10.200.10">
    <property type="entry name" value="Alpha carbonic anhydrase"/>
    <property type="match status" value="1"/>
</dbReference>
<name>A0ABU0E1Z5_9FIRM</name>
<evidence type="ECO:0000256" key="6">
    <source>
        <dbReference type="ARBA" id="ARBA00048348"/>
    </source>
</evidence>
<proteinExistence type="inferred from homology"/>
<comment type="catalytic activity">
    <reaction evidence="6">
        <text>hydrogencarbonate + H(+) = CO2 + H2O</text>
        <dbReference type="Rhea" id="RHEA:10748"/>
        <dbReference type="ChEBI" id="CHEBI:15377"/>
        <dbReference type="ChEBI" id="CHEBI:15378"/>
        <dbReference type="ChEBI" id="CHEBI:16526"/>
        <dbReference type="ChEBI" id="CHEBI:17544"/>
        <dbReference type="EC" id="4.2.1.1"/>
    </reaction>
</comment>
<dbReference type="SUPFAM" id="SSF51069">
    <property type="entry name" value="Carbonic anhydrase"/>
    <property type="match status" value="1"/>
</dbReference>
<dbReference type="PANTHER" id="PTHR18952:SF265">
    <property type="entry name" value="CARBONIC ANHYDRASE"/>
    <property type="match status" value="1"/>
</dbReference>
<feature type="domain" description="Alpha-carbonic anhydrase" evidence="7">
    <location>
        <begin position="4"/>
        <end position="224"/>
    </location>
</feature>
<dbReference type="PROSITE" id="PS51144">
    <property type="entry name" value="ALPHA_CA_2"/>
    <property type="match status" value="1"/>
</dbReference>
<evidence type="ECO:0000313" key="9">
    <source>
        <dbReference type="Proteomes" id="UP001230220"/>
    </source>
</evidence>
<dbReference type="EMBL" id="JAUSUR010000002">
    <property type="protein sequence ID" value="MDQ0360825.1"/>
    <property type="molecule type" value="Genomic_DNA"/>
</dbReference>
<evidence type="ECO:0000256" key="5">
    <source>
        <dbReference type="ARBA" id="ARBA00023239"/>
    </source>
</evidence>
<accession>A0ABU0E1Z5</accession>
<keyword evidence="5 8" id="KW-0456">Lyase</keyword>
<protein>
    <recommendedName>
        <fullName evidence="2">carbonic anhydrase</fullName>
        <ecNumber evidence="2">4.2.1.1</ecNumber>
    </recommendedName>
</protein>
<dbReference type="PANTHER" id="PTHR18952">
    <property type="entry name" value="CARBONIC ANHYDRASE"/>
    <property type="match status" value="1"/>
</dbReference>
<sequence length="224" mass="26070">MKKNNWSYMGSSGPMFWGGMCSDFMISDIGEEQSPIDIEESEVCDCNDKVNFHYTEDQFTIVIENHTFRLYPSKAKSQYLVFNEVSYKLDHIHAHIPSEHTLNHRYFSMEWHFVHKNARGNILVLAVWGNVEDEGKECFSDISGKLSRKETSVLLNPNDMISKHSNIFTYRGSLTTPPTSEGVTWLILRDIQPMNLKSHLFYSCFLKNNCRPIQKLNHRKVKKI</sequence>
<dbReference type="Proteomes" id="UP001230220">
    <property type="component" value="Unassembled WGS sequence"/>
</dbReference>
<dbReference type="RefSeq" id="WP_307407017.1">
    <property type="nucleotide sequence ID" value="NZ_JAUSUR010000002.1"/>
</dbReference>
<evidence type="ECO:0000256" key="2">
    <source>
        <dbReference type="ARBA" id="ARBA00012925"/>
    </source>
</evidence>
<dbReference type="Pfam" id="PF00194">
    <property type="entry name" value="Carb_anhydrase"/>
    <property type="match status" value="1"/>
</dbReference>
<organism evidence="8 9">
    <name type="scientific">Breznakia pachnodae</name>
    <dbReference type="NCBI Taxonomy" id="265178"/>
    <lineage>
        <taxon>Bacteria</taxon>
        <taxon>Bacillati</taxon>
        <taxon>Bacillota</taxon>
        <taxon>Erysipelotrichia</taxon>
        <taxon>Erysipelotrichales</taxon>
        <taxon>Erysipelotrichaceae</taxon>
        <taxon>Breznakia</taxon>
    </lineage>
</organism>
<evidence type="ECO:0000313" key="8">
    <source>
        <dbReference type="EMBL" id="MDQ0360825.1"/>
    </source>
</evidence>
<evidence type="ECO:0000256" key="3">
    <source>
        <dbReference type="ARBA" id="ARBA00022723"/>
    </source>
</evidence>
<comment type="caution">
    <text evidence="8">The sequence shown here is derived from an EMBL/GenBank/DDBJ whole genome shotgun (WGS) entry which is preliminary data.</text>
</comment>
<evidence type="ECO:0000259" key="7">
    <source>
        <dbReference type="PROSITE" id="PS51144"/>
    </source>
</evidence>
<comment type="similarity">
    <text evidence="1">Belongs to the alpha-carbonic anhydrase family.</text>
</comment>
<dbReference type="InterPro" id="IPR036398">
    <property type="entry name" value="CA_dom_sf"/>
</dbReference>
<keyword evidence="4" id="KW-0862">Zinc</keyword>
<dbReference type="InterPro" id="IPR041891">
    <property type="entry name" value="Alpha_CA_prokaryot-like"/>
</dbReference>
<dbReference type="InterPro" id="IPR023561">
    <property type="entry name" value="Carbonic_anhydrase_a-class"/>
</dbReference>
<evidence type="ECO:0000256" key="1">
    <source>
        <dbReference type="ARBA" id="ARBA00010718"/>
    </source>
</evidence>
<keyword evidence="9" id="KW-1185">Reference proteome</keyword>
<dbReference type="CDD" id="cd03124">
    <property type="entry name" value="alpha_CA_prokaryotic_like"/>
    <property type="match status" value="1"/>
</dbReference>
<gene>
    <name evidence="8" type="ORF">J2S15_001570</name>
</gene>
<reference evidence="8 9" key="1">
    <citation type="submission" date="2023-07" db="EMBL/GenBank/DDBJ databases">
        <title>Genomic Encyclopedia of Type Strains, Phase IV (KMG-IV): sequencing the most valuable type-strain genomes for metagenomic binning, comparative biology and taxonomic classification.</title>
        <authorList>
            <person name="Goeker M."/>
        </authorList>
    </citation>
    <scope>NUCLEOTIDE SEQUENCE [LARGE SCALE GENOMIC DNA]</scope>
    <source>
        <strain evidence="8 9">DSM 16784</strain>
    </source>
</reference>
<dbReference type="SMART" id="SM01057">
    <property type="entry name" value="Carb_anhydrase"/>
    <property type="match status" value="1"/>
</dbReference>
<dbReference type="InterPro" id="IPR001148">
    <property type="entry name" value="CA_dom"/>
</dbReference>